<accession>A0A174RUY8</accession>
<dbReference type="PANTHER" id="PTHR43280:SF28">
    <property type="entry name" value="HTH-TYPE TRANSCRIPTIONAL ACTIVATOR RHAS"/>
    <property type="match status" value="1"/>
</dbReference>
<dbReference type="SUPFAM" id="SSF46689">
    <property type="entry name" value="Homeodomain-like"/>
    <property type="match status" value="2"/>
</dbReference>
<dbReference type="InterPro" id="IPR018060">
    <property type="entry name" value="HTH_AraC"/>
</dbReference>
<dbReference type="EMBL" id="CZBO01000001">
    <property type="protein sequence ID" value="CUP87497.1"/>
    <property type="molecule type" value="Genomic_DNA"/>
</dbReference>
<evidence type="ECO:0000256" key="2">
    <source>
        <dbReference type="ARBA" id="ARBA00023125"/>
    </source>
</evidence>
<dbReference type="PANTHER" id="PTHR43280">
    <property type="entry name" value="ARAC-FAMILY TRANSCRIPTIONAL REGULATOR"/>
    <property type="match status" value="1"/>
</dbReference>
<dbReference type="SMART" id="SM00342">
    <property type="entry name" value="HTH_ARAC"/>
    <property type="match status" value="1"/>
</dbReference>
<dbReference type="InterPro" id="IPR020449">
    <property type="entry name" value="Tscrpt_reg_AraC-type_HTH"/>
</dbReference>
<evidence type="ECO:0000313" key="5">
    <source>
        <dbReference type="EMBL" id="CUP87497.1"/>
    </source>
</evidence>
<feature type="domain" description="HTH araC/xylS-type" evidence="4">
    <location>
        <begin position="242"/>
        <end position="340"/>
    </location>
</feature>
<protein>
    <submittedName>
        <fullName evidence="5">AraC family transcriptional regulator</fullName>
    </submittedName>
</protein>
<dbReference type="RefSeq" id="WP_055207085.1">
    <property type="nucleotide sequence ID" value="NZ_AP031436.1"/>
</dbReference>
<evidence type="ECO:0000256" key="1">
    <source>
        <dbReference type="ARBA" id="ARBA00023015"/>
    </source>
</evidence>
<dbReference type="InterPro" id="IPR009057">
    <property type="entry name" value="Homeodomain-like_sf"/>
</dbReference>
<evidence type="ECO:0000313" key="6">
    <source>
        <dbReference type="Proteomes" id="UP000095563"/>
    </source>
</evidence>
<dbReference type="Pfam" id="PF12833">
    <property type="entry name" value="HTH_18"/>
    <property type="match status" value="1"/>
</dbReference>
<sequence>MRSKHLNLNKIIDLDKWQKLQDSVSLVTKMAMITVDYKGVPVSKHSFCNRFCETVRKDPNLSSYCQKCDSRGGLEAVRVNKPYIYLCHYNIVDIAIPIIVDDKYIGAIMAGQIRLNNKEDEDSLEHILTIPHKSFVNDNMDKLNNLYSNIPSLSYEEVKNTAEMLFQLCNYIVEESLDKSLILELYEKEVLHKNSSDNSLDLSSYKVSNIKNIKDELSNAITSSHINDLSYEKDIVHNSILKPAIEYIYSHKNENVSLKKASDLCHISSSYFSRIFSKEVGQNYSTYISKLKIEWAKQLLISTDITVSEISDNLGFNESGYFIKIFKKYESITPSLYRKYHKNLS</sequence>
<dbReference type="Gene3D" id="1.10.10.60">
    <property type="entry name" value="Homeodomain-like"/>
    <property type="match status" value="2"/>
</dbReference>
<organism evidence="5 6">
    <name type="scientific">Clostridium baratii</name>
    <dbReference type="NCBI Taxonomy" id="1561"/>
    <lineage>
        <taxon>Bacteria</taxon>
        <taxon>Bacillati</taxon>
        <taxon>Bacillota</taxon>
        <taxon>Clostridia</taxon>
        <taxon>Eubacteriales</taxon>
        <taxon>Clostridiaceae</taxon>
        <taxon>Clostridium</taxon>
    </lineage>
</organism>
<dbReference type="InterPro" id="IPR018062">
    <property type="entry name" value="HTH_AraC-typ_CS"/>
</dbReference>
<dbReference type="PROSITE" id="PS00041">
    <property type="entry name" value="HTH_ARAC_FAMILY_1"/>
    <property type="match status" value="1"/>
</dbReference>
<name>A0A174RUY8_9CLOT</name>
<evidence type="ECO:0000259" key="4">
    <source>
        <dbReference type="PROSITE" id="PS01124"/>
    </source>
</evidence>
<evidence type="ECO:0000256" key="3">
    <source>
        <dbReference type="ARBA" id="ARBA00023163"/>
    </source>
</evidence>
<reference evidence="5 6" key="1">
    <citation type="submission" date="2015-09" db="EMBL/GenBank/DDBJ databases">
        <authorList>
            <consortium name="Pathogen Informatics"/>
        </authorList>
    </citation>
    <scope>NUCLEOTIDE SEQUENCE [LARGE SCALE GENOMIC DNA]</scope>
    <source>
        <strain evidence="5 6">2789STDY5834956</strain>
    </source>
</reference>
<dbReference type="PROSITE" id="PS01124">
    <property type="entry name" value="HTH_ARAC_FAMILY_2"/>
    <property type="match status" value="1"/>
</dbReference>
<dbReference type="GO" id="GO:0003700">
    <property type="term" value="F:DNA-binding transcription factor activity"/>
    <property type="evidence" value="ECO:0007669"/>
    <property type="project" value="InterPro"/>
</dbReference>
<dbReference type="AlphaFoldDB" id="A0A174RUY8"/>
<keyword evidence="2" id="KW-0238">DNA-binding</keyword>
<proteinExistence type="predicted"/>
<dbReference type="Proteomes" id="UP000095563">
    <property type="component" value="Unassembled WGS sequence"/>
</dbReference>
<gene>
    <name evidence="5" type="primary">btr_1</name>
    <name evidence="5" type="ORF">ERS852568_01121</name>
</gene>
<dbReference type="PRINTS" id="PR00032">
    <property type="entry name" value="HTHARAC"/>
</dbReference>
<keyword evidence="3" id="KW-0804">Transcription</keyword>
<dbReference type="Pfam" id="PF10114">
    <property type="entry name" value="PocR"/>
    <property type="match status" value="1"/>
</dbReference>
<dbReference type="InterPro" id="IPR018771">
    <property type="entry name" value="PocR_dom"/>
</dbReference>
<dbReference type="GO" id="GO:0043565">
    <property type="term" value="F:sequence-specific DNA binding"/>
    <property type="evidence" value="ECO:0007669"/>
    <property type="project" value="InterPro"/>
</dbReference>
<keyword evidence="1" id="KW-0805">Transcription regulation</keyword>